<dbReference type="STRING" id="913024.SAMN05421741_11669"/>
<name>A0A1I5DNS4_9FLAO</name>
<dbReference type="Pfam" id="PF07730">
    <property type="entry name" value="HisKA_3"/>
    <property type="match status" value="1"/>
</dbReference>
<feature type="transmembrane region" description="Helical" evidence="2">
    <location>
        <begin position="388"/>
        <end position="409"/>
    </location>
</feature>
<dbReference type="EMBL" id="FOVI01000016">
    <property type="protein sequence ID" value="SFO00807.1"/>
    <property type="molecule type" value="Genomic_DNA"/>
</dbReference>
<proteinExistence type="predicted"/>
<evidence type="ECO:0000256" key="3">
    <source>
        <dbReference type="SAM" id="SignalP"/>
    </source>
</evidence>
<dbReference type="GO" id="GO:0016020">
    <property type="term" value="C:membrane"/>
    <property type="evidence" value="ECO:0007669"/>
    <property type="project" value="InterPro"/>
</dbReference>
<protein>
    <submittedName>
        <fullName evidence="5">Histidine kinase</fullName>
    </submittedName>
</protein>
<keyword evidence="6" id="KW-1185">Reference proteome</keyword>
<keyword evidence="5" id="KW-0418">Kinase</keyword>
<reference evidence="6" key="1">
    <citation type="submission" date="2016-10" db="EMBL/GenBank/DDBJ databases">
        <authorList>
            <person name="Varghese N."/>
            <person name="Submissions S."/>
        </authorList>
    </citation>
    <scope>NUCLEOTIDE SEQUENCE [LARGE SCALE GENOMIC DNA]</scope>
    <source>
        <strain evidence="6">DS-12</strain>
    </source>
</reference>
<dbReference type="RefSeq" id="WP_091524334.1">
    <property type="nucleotide sequence ID" value="NZ_FOVI01000016.1"/>
</dbReference>
<evidence type="ECO:0000256" key="2">
    <source>
        <dbReference type="SAM" id="Phobius"/>
    </source>
</evidence>
<accession>A0A1I5DNS4</accession>
<dbReference type="GO" id="GO:0046983">
    <property type="term" value="F:protein dimerization activity"/>
    <property type="evidence" value="ECO:0007669"/>
    <property type="project" value="InterPro"/>
</dbReference>
<feature type="chain" id="PRO_5011785323" evidence="3">
    <location>
        <begin position="25"/>
        <end position="518"/>
    </location>
</feature>
<evidence type="ECO:0000256" key="1">
    <source>
        <dbReference type="SAM" id="Coils"/>
    </source>
</evidence>
<feature type="domain" description="Signal transduction histidine kinase subgroup 3 dimerisation and phosphoacceptor" evidence="4">
    <location>
        <begin position="443"/>
        <end position="502"/>
    </location>
</feature>
<keyword evidence="2" id="KW-1133">Transmembrane helix</keyword>
<sequence>MSKMKKILYLCVTLCVVTSLCAQTAVQPTKKNDGFEKVTNLYLAGKLIDTAYMSMIDSVAASALDNGEFYSISEMSENLKQYEKVAWSKKEYGSYRIDYFTILMNNVYLSGKWGSSIFYAEKIARQSEKENMSRPFIEPGIKMYIYSITNQEDKEIETYEKHKKLIQDLVVKIKKEPEVYYWDGIDALRILAPIINTYFHKKDTVRGEEAYKLAGSLIQGIDKDPTTSNSSRQITKFYTIAFDFFKASGLDRKNDIKAALTKLEILIKKDDLIGDEYAYNLMDWKADYFLQVKQVDSAHFYIDKLEKTVAFAQDQKILINRYKSRLETIKGNPEKAYELLDKALEESFKMQAELSAEMDNLLYAQTEAEHHKLAFEKSEAEKKERNTWIIVISLLLVAVITVSVILLRLKDRKLKKTVKDLDETANIQIALMEQFESEVRKEEQERLSQNLHDDLSGTLAAVKYNIDLQVLDAEKSDKKEKLTQLSEMMNAAFNKVRNKSHDFLKVPNCRMKKCFTVI</sequence>
<gene>
    <name evidence="5" type="ORF">SAMN05421741_11669</name>
</gene>
<dbReference type="Gene3D" id="6.10.250.2870">
    <property type="match status" value="1"/>
</dbReference>
<dbReference type="OrthoDB" id="656781at2"/>
<dbReference type="InterPro" id="IPR011712">
    <property type="entry name" value="Sig_transdc_His_kin_sub3_dim/P"/>
</dbReference>
<keyword evidence="3" id="KW-0732">Signal</keyword>
<evidence type="ECO:0000313" key="5">
    <source>
        <dbReference type="EMBL" id="SFO00807.1"/>
    </source>
</evidence>
<organism evidence="5 6">
    <name type="scientific">Paenimyroides ummariense</name>
    <dbReference type="NCBI Taxonomy" id="913024"/>
    <lineage>
        <taxon>Bacteria</taxon>
        <taxon>Pseudomonadati</taxon>
        <taxon>Bacteroidota</taxon>
        <taxon>Flavobacteriia</taxon>
        <taxon>Flavobacteriales</taxon>
        <taxon>Flavobacteriaceae</taxon>
        <taxon>Paenimyroides</taxon>
    </lineage>
</organism>
<feature type="coiled-coil region" evidence="1">
    <location>
        <begin position="425"/>
        <end position="488"/>
    </location>
</feature>
<keyword evidence="1" id="KW-0175">Coiled coil</keyword>
<dbReference type="GO" id="GO:0000155">
    <property type="term" value="F:phosphorelay sensor kinase activity"/>
    <property type="evidence" value="ECO:0007669"/>
    <property type="project" value="InterPro"/>
</dbReference>
<evidence type="ECO:0000259" key="4">
    <source>
        <dbReference type="Pfam" id="PF07730"/>
    </source>
</evidence>
<evidence type="ECO:0000313" key="6">
    <source>
        <dbReference type="Proteomes" id="UP000199036"/>
    </source>
</evidence>
<keyword evidence="5" id="KW-0808">Transferase</keyword>
<dbReference type="Proteomes" id="UP000199036">
    <property type="component" value="Unassembled WGS sequence"/>
</dbReference>
<keyword evidence="2" id="KW-0812">Transmembrane</keyword>
<keyword evidence="2" id="KW-0472">Membrane</keyword>
<dbReference type="AlphaFoldDB" id="A0A1I5DNS4"/>
<feature type="signal peptide" evidence="3">
    <location>
        <begin position="1"/>
        <end position="24"/>
    </location>
</feature>